<dbReference type="InterPro" id="IPR002661">
    <property type="entry name" value="Ribosome_recyc_fac"/>
</dbReference>
<dbReference type="GO" id="GO:0006412">
    <property type="term" value="P:translation"/>
    <property type="evidence" value="ECO:0007669"/>
    <property type="project" value="UniProtKB-KW"/>
</dbReference>
<comment type="similarity">
    <text evidence="1">Belongs to the RRF family.</text>
</comment>
<name>A0A914LMN8_MELIC</name>
<keyword evidence="3" id="KW-0648">Protein biosynthesis</keyword>
<evidence type="ECO:0000256" key="4">
    <source>
        <dbReference type="ARBA" id="ARBA00033107"/>
    </source>
</evidence>
<dbReference type="InterPro" id="IPR044069">
    <property type="entry name" value="ZF_C4H2"/>
</dbReference>
<evidence type="ECO:0000256" key="2">
    <source>
        <dbReference type="ARBA" id="ARBA00020581"/>
    </source>
</evidence>
<evidence type="ECO:0000256" key="5">
    <source>
        <dbReference type="SAM" id="MobiDB-lite"/>
    </source>
</evidence>
<protein>
    <recommendedName>
        <fullName evidence="2">Ribosome-recycling factor, mitochondrial</fullName>
    </recommendedName>
    <alternativeName>
        <fullName evidence="4">Ribosome-releasing factor, mitochondrial</fullName>
    </alternativeName>
</protein>
<keyword evidence="6" id="KW-0812">Transmembrane</keyword>
<dbReference type="Gene3D" id="3.30.1360.40">
    <property type="match status" value="1"/>
</dbReference>
<evidence type="ECO:0000259" key="7">
    <source>
        <dbReference type="PROSITE" id="PS51896"/>
    </source>
</evidence>
<dbReference type="SUPFAM" id="SSF55194">
    <property type="entry name" value="Ribosome recycling factor, RRF"/>
    <property type="match status" value="1"/>
</dbReference>
<evidence type="ECO:0000313" key="9">
    <source>
        <dbReference type="WBParaSite" id="Minc3s00665g15828"/>
    </source>
</evidence>
<feature type="region of interest" description="Disordered" evidence="5">
    <location>
        <begin position="67"/>
        <end position="89"/>
    </location>
</feature>
<evidence type="ECO:0000256" key="1">
    <source>
        <dbReference type="ARBA" id="ARBA00005912"/>
    </source>
</evidence>
<dbReference type="Proteomes" id="UP000887563">
    <property type="component" value="Unplaced"/>
</dbReference>
<dbReference type="AlphaFoldDB" id="A0A914LMN8"/>
<feature type="transmembrane region" description="Helical" evidence="6">
    <location>
        <begin position="12"/>
        <end position="31"/>
    </location>
</feature>
<dbReference type="Pfam" id="PF01765">
    <property type="entry name" value="RRF"/>
    <property type="match status" value="1"/>
</dbReference>
<dbReference type="InterPro" id="IPR023584">
    <property type="entry name" value="Ribosome_recyc_fac_dom"/>
</dbReference>
<dbReference type="WBParaSite" id="Minc3s00665g15828">
    <property type="protein sequence ID" value="Minc3s00665g15828"/>
    <property type="gene ID" value="Minc3s00665g15828"/>
</dbReference>
<dbReference type="GO" id="GO:0043023">
    <property type="term" value="F:ribosomal large subunit binding"/>
    <property type="evidence" value="ECO:0007669"/>
    <property type="project" value="TreeGrafter"/>
</dbReference>
<dbReference type="Gene3D" id="1.10.132.20">
    <property type="entry name" value="Ribosome-recycling factor"/>
    <property type="match status" value="1"/>
</dbReference>
<dbReference type="InterPro" id="IPR036191">
    <property type="entry name" value="RRF_sf"/>
</dbReference>
<organism evidence="8 9">
    <name type="scientific">Meloidogyne incognita</name>
    <name type="common">Southern root-knot nematode worm</name>
    <name type="synonym">Oxyuris incognita</name>
    <dbReference type="NCBI Taxonomy" id="6306"/>
    <lineage>
        <taxon>Eukaryota</taxon>
        <taxon>Metazoa</taxon>
        <taxon>Ecdysozoa</taxon>
        <taxon>Nematoda</taxon>
        <taxon>Chromadorea</taxon>
        <taxon>Rhabditida</taxon>
        <taxon>Tylenchina</taxon>
        <taxon>Tylenchomorpha</taxon>
        <taxon>Tylenchoidea</taxon>
        <taxon>Meloidogynidae</taxon>
        <taxon>Meloidogyninae</taxon>
        <taxon>Meloidogyne</taxon>
        <taxon>Meloidogyne incognita group</taxon>
    </lineage>
</organism>
<dbReference type="GO" id="GO:0005739">
    <property type="term" value="C:mitochondrion"/>
    <property type="evidence" value="ECO:0007669"/>
    <property type="project" value="TreeGrafter"/>
</dbReference>
<feature type="domain" description="C4H2-type" evidence="7">
    <location>
        <begin position="266"/>
        <end position="308"/>
    </location>
</feature>
<accession>A0A914LMN8</accession>
<evidence type="ECO:0000256" key="6">
    <source>
        <dbReference type="SAM" id="Phobius"/>
    </source>
</evidence>
<sequence length="559" mass="65018">MMSSSNENHSKYILKGFFSSLFAFLIIFASFKRPHQFCWVFFNKKQNEDEAVQQNIKNENGEVCQIEEIGKNREENEDQKEENYQKEEKNEDQKITNNLFLIKEAWLKLKEIEDNLEGVDLSKNKINLINEESKEYFELDGQLKEEREHHEKKIKLIEEDTTTLAKCFSISQQKCNVQRKELKKKENEILKNLREIEEKVIYSPSTPMRQTTQQIRPPAMLPTTPFLLQAINATIQQQFQQGLQQLQQQTSQHHNALNLQQQQSLQNMQKLKKCQHCPSYIHRNAPTCPNCKQKIVSKTTKRMIRSIRSNNLLFACRAILNLNFGQNLNQNQLIILKNYGTKFNQSSKSKQKMNTPREMDDVKEEVVKEGKLSTIGLAQKAAKELKDCYQLLQDNITKHLTLEVNLKTYEDIPVTLQNGETHKLFKFARITMRNPTTIAINFVDNLEAMKSARAALQTTVGQNVNIQADGFMLYVLVPKITRERREEIANKVGAALIKEYKQALQQIYSKYSRLITDSTKKQDLPIRLNNGLLAEMRKLSQEGEKRCKEKSKALLSEIL</sequence>
<reference evidence="9" key="1">
    <citation type="submission" date="2022-11" db="UniProtKB">
        <authorList>
            <consortium name="WormBaseParasite"/>
        </authorList>
    </citation>
    <scope>IDENTIFICATION</scope>
</reference>
<dbReference type="PANTHER" id="PTHR20982">
    <property type="entry name" value="RIBOSOME RECYCLING FACTOR"/>
    <property type="match status" value="1"/>
</dbReference>
<evidence type="ECO:0000313" key="8">
    <source>
        <dbReference type="Proteomes" id="UP000887563"/>
    </source>
</evidence>
<keyword evidence="8" id="KW-1185">Reference proteome</keyword>
<proteinExistence type="inferred from homology"/>
<keyword evidence="6" id="KW-0472">Membrane</keyword>
<dbReference type="PANTHER" id="PTHR20982:SF3">
    <property type="entry name" value="MITOCHONDRIAL RIBOSOME RECYCLING FACTOR PSEUDO 1"/>
    <property type="match status" value="1"/>
</dbReference>
<dbReference type="PROSITE" id="PS51896">
    <property type="entry name" value="ZF_C4H2"/>
    <property type="match status" value="1"/>
</dbReference>
<evidence type="ECO:0000256" key="3">
    <source>
        <dbReference type="ARBA" id="ARBA00022917"/>
    </source>
</evidence>
<keyword evidence="6" id="KW-1133">Transmembrane helix</keyword>